<comment type="caution">
    <text evidence="2">The sequence shown here is derived from an EMBL/GenBank/DDBJ whole genome shotgun (WGS) entry which is preliminary data.</text>
</comment>
<dbReference type="SUPFAM" id="SSF51556">
    <property type="entry name" value="Metallo-dependent hydrolases"/>
    <property type="match status" value="1"/>
</dbReference>
<dbReference type="Gene3D" id="2.30.40.10">
    <property type="entry name" value="Urease, subunit C, domain 1"/>
    <property type="match status" value="1"/>
</dbReference>
<accession>A0ABU3RXD6</accession>
<sequence length="487" mass="52407">MNALTLRGGRAYDGADPIDVVLNDGTIAAIRPTGGPVAGEVVDLDGRFVGPGLWDAHVHFTQWVISSRRIDLADTRSPEDAIAAVRRAVATDAPRTDGVLVGYGYRDGLWSTPPSLAALDEAFPDDAVVLVSGDLHAGWMNTRGAERFGLRPDATGVVSERDWIGSLQRFQEAASIPVEAFAQVADAAARRGVVGVVDYENVPNFAEWPARAAAGVRSLRVDASVWPDRLEEAISLGLRTGDVLDGEGLVRMGRLKVVVDGSLNTRTAWCWDPYPGSGPHAEHGCGVQSVPVDELRRLLLRAREGGILPAVHAIGDRANTEVIEVFEELGMPGIIEHAQLVRDEDFARFVRAGLIASVQPEHAMDDRDIADVHWAGRTARAFAFGSLHRSGAALRLGSDAPVAPLDPWHAIASGTTRSRGDRDAWHPEQRLPLDVALDASTRSRLAVGQPADLVVVERDPFASERDELREMPVAATLLGGRFTHRAV</sequence>
<proteinExistence type="predicted"/>
<dbReference type="Gene3D" id="3.20.20.140">
    <property type="entry name" value="Metal-dependent hydrolases"/>
    <property type="match status" value="1"/>
</dbReference>
<protein>
    <submittedName>
        <fullName evidence="2">Amidohydrolase family protein</fullName>
    </submittedName>
</protein>
<evidence type="ECO:0000313" key="2">
    <source>
        <dbReference type="EMBL" id="MDU0327469.1"/>
    </source>
</evidence>
<evidence type="ECO:0000313" key="3">
    <source>
        <dbReference type="Proteomes" id="UP001256673"/>
    </source>
</evidence>
<reference evidence="2 3" key="1">
    <citation type="submission" date="2023-09" db="EMBL/GenBank/DDBJ databases">
        <title>Microbacterium fusihabitans sp. nov., Microbacterium phycihabitans sp. nov., and Microbacterium cervinum sp. nov., isolated from dried seaweeds of beach.</title>
        <authorList>
            <person name="Lee S.D."/>
        </authorList>
    </citation>
    <scope>NUCLEOTIDE SEQUENCE [LARGE SCALE GENOMIC DNA]</scope>
    <source>
        <strain evidence="2 3">KSW2-21</strain>
    </source>
</reference>
<gene>
    <name evidence="2" type="ORF">RWH43_11945</name>
</gene>
<dbReference type="Pfam" id="PF07969">
    <property type="entry name" value="Amidohydro_3"/>
    <property type="match status" value="1"/>
</dbReference>
<dbReference type="Proteomes" id="UP001256673">
    <property type="component" value="Unassembled WGS sequence"/>
</dbReference>
<dbReference type="SUPFAM" id="SSF51338">
    <property type="entry name" value="Composite domain of metallo-dependent hydrolases"/>
    <property type="match status" value="1"/>
</dbReference>
<dbReference type="EMBL" id="JAWDIU010000004">
    <property type="protein sequence ID" value="MDU0327469.1"/>
    <property type="molecule type" value="Genomic_DNA"/>
</dbReference>
<dbReference type="PANTHER" id="PTHR22642">
    <property type="entry name" value="IMIDAZOLONEPROPIONASE"/>
    <property type="match status" value="1"/>
</dbReference>
<evidence type="ECO:0000259" key="1">
    <source>
        <dbReference type="Pfam" id="PF07969"/>
    </source>
</evidence>
<organism evidence="2 3">
    <name type="scientific">Microbacterium algihabitans</name>
    <dbReference type="NCBI Taxonomy" id="3075992"/>
    <lineage>
        <taxon>Bacteria</taxon>
        <taxon>Bacillati</taxon>
        <taxon>Actinomycetota</taxon>
        <taxon>Actinomycetes</taxon>
        <taxon>Micrococcales</taxon>
        <taxon>Microbacteriaceae</taxon>
        <taxon>Microbacterium</taxon>
    </lineage>
</organism>
<name>A0ABU3RXD6_9MICO</name>
<dbReference type="InterPro" id="IPR013108">
    <property type="entry name" value="Amidohydro_3"/>
</dbReference>
<dbReference type="InterPro" id="IPR032466">
    <property type="entry name" value="Metal_Hydrolase"/>
</dbReference>
<dbReference type="RefSeq" id="WP_316001588.1">
    <property type="nucleotide sequence ID" value="NZ_JAWDIU010000004.1"/>
</dbReference>
<feature type="domain" description="Amidohydrolase 3" evidence="1">
    <location>
        <begin position="40"/>
        <end position="483"/>
    </location>
</feature>
<keyword evidence="3" id="KW-1185">Reference proteome</keyword>
<dbReference type="PANTHER" id="PTHR22642:SF2">
    <property type="entry name" value="PROTEIN LONG AFTER FAR-RED 3"/>
    <property type="match status" value="1"/>
</dbReference>
<dbReference type="Gene3D" id="3.10.310.70">
    <property type="match status" value="1"/>
</dbReference>
<dbReference type="InterPro" id="IPR011059">
    <property type="entry name" value="Metal-dep_hydrolase_composite"/>
</dbReference>